<name>A0A7C2BK86_9CREN</name>
<comment type="caution">
    <text evidence="2">The sequence shown here is derived from an EMBL/GenBank/DDBJ whole genome shotgun (WGS) entry which is preliminary data.</text>
</comment>
<evidence type="ECO:0000259" key="1">
    <source>
        <dbReference type="Pfam" id="PF09918"/>
    </source>
</evidence>
<organism evidence="2">
    <name type="scientific">Thermosphaera aggregans</name>
    <dbReference type="NCBI Taxonomy" id="54254"/>
    <lineage>
        <taxon>Archaea</taxon>
        <taxon>Thermoproteota</taxon>
        <taxon>Thermoprotei</taxon>
        <taxon>Desulfurococcales</taxon>
        <taxon>Desulfurococcaceae</taxon>
        <taxon>Thermosphaera</taxon>
    </lineage>
</organism>
<reference evidence="2" key="1">
    <citation type="journal article" date="2020" name="mSystems">
        <title>Genome- and Community-Level Interaction Insights into Carbon Utilization and Element Cycling Functions of Hydrothermarchaeota in Hydrothermal Sediment.</title>
        <authorList>
            <person name="Zhou Z."/>
            <person name="Liu Y."/>
            <person name="Xu W."/>
            <person name="Pan J."/>
            <person name="Luo Z.H."/>
            <person name="Li M."/>
        </authorList>
    </citation>
    <scope>NUCLEOTIDE SEQUENCE [LARGE SCALE GENOMIC DNA]</scope>
    <source>
        <strain evidence="2">SpSt-23</strain>
    </source>
</reference>
<evidence type="ECO:0000313" key="2">
    <source>
        <dbReference type="EMBL" id="HEF87192.1"/>
    </source>
</evidence>
<dbReference type="InterPro" id="IPR019224">
    <property type="entry name" value="DUF2148"/>
</dbReference>
<dbReference type="AlphaFoldDB" id="A0A7C2BK86"/>
<dbReference type="EMBL" id="DSJT01000012">
    <property type="protein sequence ID" value="HEF87192.1"/>
    <property type="molecule type" value="Genomic_DNA"/>
</dbReference>
<dbReference type="Pfam" id="PF09918">
    <property type="entry name" value="DUF2148"/>
    <property type="match status" value="1"/>
</dbReference>
<accession>A0A7C2BK86</accession>
<dbReference type="PANTHER" id="PTHR40101:SF1">
    <property type="entry name" value="4FE-4S DOMAIN-CONTAINING PROTEIN"/>
    <property type="match status" value="1"/>
</dbReference>
<protein>
    <submittedName>
        <fullName evidence="2">Ferredoxin</fullName>
    </submittedName>
</protein>
<sequence>MITEQDAVKNAVKTAAELMVASAKTAPKARGVDNIVTLVLDSKEELEKLASKMEELAPEHGDFFRRDAQNVRNSLAVILIGCSISSLQLSKPSKWILDPDIVNSLVNLGIAIGSAVKTASLLNIDNRVMFTIGVAAQELGLLKADIIYGIPLSVTGKNIFFDRRWPPK</sequence>
<feature type="domain" description="DUF2148" evidence="1">
    <location>
        <begin position="101"/>
        <end position="163"/>
    </location>
</feature>
<gene>
    <name evidence="2" type="ORF">ENP55_02645</name>
</gene>
<proteinExistence type="predicted"/>
<dbReference type="PANTHER" id="PTHR40101">
    <property type="entry name" value="CONSERVED PROTEIN"/>
    <property type="match status" value="1"/>
</dbReference>